<accession>A0A142BVY7</accession>
<proteinExistence type="predicted"/>
<reference evidence="1" key="1">
    <citation type="journal article" date="2016" name="Appl. Environ. Microbiol.">
        <title>Diversity of the Tetracycline Mobilome within a Chinese Pig Manure Sample.</title>
        <authorList>
            <person name="Leclercq S.O."/>
            <person name="Wang C."/>
            <person name="Zhu Y."/>
            <person name="Wu H."/>
            <person name="Du X."/>
            <person name="Liu Z."/>
            <person name="Feng J."/>
        </authorList>
    </citation>
    <scope>NUCLEOTIDE SEQUENCE</scope>
</reference>
<dbReference type="AlphaFoldDB" id="A0A142BVY7"/>
<sequence>MSQGEPPQGVLLYRRLIFEAFKGQMWARYGVQSRTYPKNYFQKPAEERARLLKSSLKSKERLFQTNKSNVPLHINRNEYVERMLKERQKHYEKSQGKITPDQKRVGYSRIRFRELENGRLELFKVDYKHGERMISAVQPFDVIKVATFEGYALAAADVMRAVGHNRLDVLQTYL</sequence>
<reference evidence="1" key="2">
    <citation type="submission" date="2016-02" db="EMBL/GenBank/DDBJ databases">
        <authorList>
            <person name="Wen L."/>
            <person name="He K."/>
            <person name="Yang H."/>
        </authorList>
    </citation>
    <scope>NUCLEOTIDE SEQUENCE</scope>
</reference>
<organism evidence="1">
    <name type="scientific">uncultured bacterium IN-07</name>
    <dbReference type="NCBI Taxonomy" id="1805585"/>
    <lineage>
        <taxon>Bacteria</taxon>
        <taxon>environmental samples</taxon>
    </lineage>
</organism>
<protein>
    <submittedName>
        <fullName evidence="1">Uncharacterized protein</fullName>
    </submittedName>
</protein>
<dbReference type="EMBL" id="KU736872">
    <property type="protein sequence ID" value="AMP42275.1"/>
    <property type="molecule type" value="Genomic_DNA"/>
</dbReference>
<name>A0A142BVY7_9BACT</name>
<evidence type="ECO:0000313" key="1">
    <source>
        <dbReference type="EMBL" id="AMP42275.1"/>
    </source>
</evidence>